<evidence type="ECO:0000313" key="5">
    <source>
        <dbReference type="EMBL" id="NEM89961.1"/>
    </source>
</evidence>
<evidence type="ECO:0000256" key="3">
    <source>
        <dbReference type="RuleBase" id="RU361235"/>
    </source>
</evidence>
<dbReference type="RefSeq" id="WP_163471649.1">
    <property type="nucleotide sequence ID" value="NZ_JAAGWZ010000001.1"/>
</dbReference>
<evidence type="ECO:0000313" key="6">
    <source>
        <dbReference type="Proteomes" id="UP000479756"/>
    </source>
</evidence>
<gene>
    <name evidence="5" type="ORF">G3T37_01165</name>
</gene>
<dbReference type="GO" id="GO:0016787">
    <property type="term" value="F:hydrolase activity"/>
    <property type="evidence" value="ECO:0007669"/>
    <property type="project" value="UniProtKB-KW"/>
</dbReference>
<dbReference type="AlphaFoldDB" id="A0A7C9TNZ4"/>
<comment type="caution">
    <text evidence="5">The sequence shown here is derived from an EMBL/GenBank/DDBJ whole genome shotgun (WGS) entry which is preliminary data.</text>
</comment>
<dbReference type="Pfam" id="PF00135">
    <property type="entry name" value="COesterase"/>
    <property type="match status" value="1"/>
</dbReference>
<dbReference type="EC" id="3.1.1.-" evidence="3"/>
<evidence type="ECO:0000256" key="2">
    <source>
        <dbReference type="ARBA" id="ARBA00022801"/>
    </source>
</evidence>
<protein>
    <recommendedName>
        <fullName evidence="3">Carboxylic ester hydrolase</fullName>
        <ecNumber evidence="3">3.1.1.-</ecNumber>
    </recommendedName>
</protein>
<reference evidence="5 6" key="1">
    <citation type="journal article" date="2014" name="Int. J. Syst. Evol. Microbiol.">
        <title>Description of Galbitalea soli gen. nov., sp. nov., and Frondihabitans sucicola sp. nov.</title>
        <authorList>
            <person name="Kim S.J."/>
            <person name="Lim J.M."/>
            <person name="Ahn J.H."/>
            <person name="Weon H.Y."/>
            <person name="Hamada M."/>
            <person name="Suzuki K."/>
            <person name="Ahn T.Y."/>
            <person name="Kwon S.W."/>
        </authorList>
    </citation>
    <scope>NUCLEOTIDE SEQUENCE [LARGE SCALE GENOMIC DNA]</scope>
    <source>
        <strain evidence="5 6">NBRC 108727</strain>
    </source>
</reference>
<dbReference type="InterPro" id="IPR019826">
    <property type="entry name" value="Carboxylesterase_B_AS"/>
</dbReference>
<proteinExistence type="inferred from homology"/>
<comment type="similarity">
    <text evidence="1 3">Belongs to the type-B carboxylesterase/lipase family.</text>
</comment>
<dbReference type="InterPro" id="IPR050309">
    <property type="entry name" value="Type-B_Carboxylest/Lipase"/>
</dbReference>
<dbReference type="SUPFAM" id="SSF53474">
    <property type="entry name" value="alpha/beta-Hydrolases"/>
    <property type="match status" value="1"/>
</dbReference>
<dbReference type="Gene3D" id="3.40.50.1820">
    <property type="entry name" value="alpha/beta hydrolase"/>
    <property type="match status" value="1"/>
</dbReference>
<keyword evidence="2 3" id="KW-0378">Hydrolase</keyword>
<dbReference type="EMBL" id="JAAGWZ010000001">
    <property type="protein sequence ID" value="NEM89961.1"/>
    <property type="molecule type" value="Genomic_DNA"/>
</dbReference>
<evidence type="ECO:0000259" key="4">
    <source>
        <dbReference type="Pfam" id="PF00135"/>
    </source>
</evidence>
<name>A0A7C9TNZ4_9MICO</name>
<organism evidence="5 6">
    <name type="scientific">Galbitalea soli</name>
    <dbReference type="NCBI Taxonomy" id="1268042"/>
    <lineage>
        <taxon>Bacteria</taxon>
        <taxon>Bacillati</taxon>
        <taxon>Actinomycetota</taxon>
        <taxon>Actinomycetes</taxon>
        <taxon>Micrococcales</taxon>
        <taxon>Microbacteriaceae</taxon>
        <taxon>Galbitalea</taxon>
    </lineage>
</organism>
<keyword evidence="6" id="KW-1185">Reference proteome</keyword>
<dbReference type="PROSITE" id="PS00122">
    <property type="entry name" value="CARBOXYLESTERASE_B_1"/>
    <property type="match status" value="1"/>
</dbReference>
<dbReference type="Proteomes" id="UP000479756">
    <property type="component" value="Unassembled WGS sequence"/>
</dbReference>
<dbReference type="InterPro" id="IPR002018">
    <property type="entry name" value="CarbesteraseB"/>
</dbReference>
<evidence type="ECO:0000256" key="1">
    <source>
        <dbReference type="ARBA" id="ARBA00005964"/>
    </source>
</evidence>
<sequence length="499" mass="54967">MSDDRLDRAVTGGVVRGRSSAAIDEWRGVPYAAPPVGARRLRAPAPVIPWTGVRDATRFGPVATQDRKGPFGGAAPSTPRSEDCLTLNIAAPSGADSLPVMVFIHGGAYSVGSPADSPWRGTTFVRRGVVHVTLNYRLNALGYLDFSEFGFDTNLGLRDQVAALEWVRDNIARFGGDPERVTVYGESSGGNAVTTLMTTPVARGLFARAIAQSPPSNAVYWPHDTRRSGRDFLRLLGAPVGREAEALRDASADALVTAARLLFAEVPDAYPGDLAFSPVVDGAYLPEHPFEAFRRGHQHDIPLLIGTTGREGSVFWGKRRILATTRSRREGLLAATPPAAREHFARAYRFGTRRDDLDFGGDFAFWFPSQRLAEQHSARHPAWLYRLDYAPPLLRLLGIDATHGADLITVFERERGWVGRLSTLLGGARDLRAVGERMREHWYTFAATGTLPEAWPRYSPERRESLSYDMVDRVERDTRRDRRLAWAGWVPLHSAEGGS</sequence>
<accession>A0A7C9TNZ4</accession>
<feature type="domain" description="Carboxylesterase type B" evidence="4">
    <location>
        <begin position="10"/>
        <end position="478"/>
    </location>
</feature>
<dbReference type="InterPro" id="IPR029058">
    <property type="entry name" value="AB_hydrolase_fold"/>
</dbReference>
<dbReference type="PANTHER" id="PTHR11559">
    <property type="entry name" value="CARBOXYLESTERASE"/>
    <property type="match status" value="1"/>
</dbReference>